<organism evidence="2 3">
    <name type="scientific">Clostridium diolis</name>
    <dbReference type="NCBI Taxonomy" id="223919"/>
    <lineage>
        <taxon>Bacteria</taxon>
        <taxon>Bacillati</taxon>
        <taxon>Bacillota</taxon>
        <taxon>Clostridia</taxon>
        <taxon>Eubacteriales</taxon>
        <taxon>Clostridiaceae</taxon>
        <taxon>Clostridium</taxon>
    </lineage>
</organism>
<dbReference type="Proteomes" id="UP000325212">
    <property type="component" value="Unassembled WGS sequence"/>
</dbReference>
<keyword evidence="3" id="KW-1185">Reference proteome</keyword>
<dbReference type="InterPro" id="IPR027417">
    <property type="entry name" value="P-loop_NTPase"/>
</dbReference>
<protein>
    <submittedName>
        <fullName evidence="2">Endonuclease</fullName>
    </submittedName>
</protein>
<dbReference type="Pfam" id="PF10593">
    <property type="entry name" value="Z1"/>
    <property type="match status" value="1"/>
</dbReference>
<dbReference type="AlphaFoldDB" id="A0AAV3VYP8"/>
<sequence>MNDLCNQLYNLLISTIVDEDIQDEKDIDENIEQFRMLPKFKSISEEDIVKIRNRIKSERSIKLNLGSLLESEEKYEKWFLKAKSELDMQYWERYKKYLLQDQHFAVTVVNTMDVMLDTLTDLLGNPNLEGHFQRRGLIIGDVQSGKTSNYTGLICKAADSGYKVIVLLTGTIEKLRKQTQLRMDEGFVGMDSAAMIKKKPNNIIGVGKYDPSIHPMVLTSTMNDFKKTIANNLGFNLKTINQPVIFVMKKNVSSLNNLNEWLRTLNQKESTDIIDTSLLVVDDESDNASVNTNPEDKDPTSINCQIRNLLGLFKRASYVGFTATPFANIFIDPDTNDEMLKEDLFPKDYIYSLDAPSNYIGARNIFSDAGKHTEMLVKINGKDIEKCLPSNHKGDYVVTYIPDDLKQAINSFLIANVIRDLRGDINKHRSMLINISRFTNVQEQLGNIVNDYLKEMQSAARVYGKMTVNEALLDKNISSLHETYNQTYSNIEFEWDIIQRNLYKSIVPVVVAVVNQKHKNGLNYEEYESDGLRAIAVGGLSLSRGLTLEGLVISYFYRNSKMYDTLMQMGRWFGYRKNYEDLCRIWMSDESIEWYEHISMATDELRREVKRYENSGLTPKDFGLRVRSDINSLIVTARNKMRTASSMVVSIALSGEVIETPNIFNSVNKNDNNLNTINNFKKDMKQEKIVKYGKKNYGYKDVKKENIINLIKKFEISLLNNAFDVESVTEFLQQYEGNELDKWDVVFLSGESGKTYKIDHSIETHLVERSFSVEKDGKILRMSGKKNRLGSAGDGRYGLSDLQIEEVKKLHSMESDGKKSISQKYYFQSVNRKPLLLIYMISLKDATGENSEIIEKFNNTPLVGLGMGIPKLKNSSTKFAKYTINKIQQELLNDYDIGEEE</sequence>
<evidence type="ECO:0000313" key="3">
    <source>
        <dbReference type="Proteomes" id="UP000325212"/>
    </source>
</evidence>
<dbReference type="EMBL" id="BJLA01000003">
    <property type="protein sequence ID" value="GEA30322.1"/>
    <property type="molecule type" value="Genomic_DNA"/>
</dbReference>
<feature type="domain" description="Putative endonuclease Z1" evidence="1">
    <location>
        <begin position="405"/>
        <end position="631"/>
    </location>
</feature>
<dbReference type="GO" id="GO:0004519">
    <property type="term" value="F:endonuclease activity"/>
    <property type="evidence" value="ECO:0007669"/>
    <property type="project" value="UniProtKB-KW"/>
</dbReference>
<dbReference type="SUPFAM" id="SSF52540">
    <property type="entry name" value="P-loop containing nucleoside triphosphate hydrolases"/>
    <property type="match status" value="1"/>
</dbReference>
<name>A0AAV3VYP8_9CLOT</name>
<dbReference type="InterPro" id="IPR018310">
    <property type="entry name" value="Put_endonuclease_Z1-dom"/>
</dbReference>
<evidence type="ECO:0000259" key="1">
    <source>
        <dbReference type="Pfam" id="PF10593"/>
    </source>
</evidence>
<evidence type="ECO:0000313" key="2">
    <source>
        <dbReference type="EMBL" id="GEA30322.1"/>
    </source>
</evidence>
<dbReference type="RefSeq" id="WP_039773029.1">
    <property type="nucleotide sequence ID" value="NZ_BJLA01000003.1"/>
</dbReference>
<proteinExistence type="predicted"/>
<keyword evidence="2" id="KW-0540">Nuclease</keyword>
<gene>
    <name evidence="2" type="ORF">CDIOL_12450</name>
</gene>
<comment type="caution">
    <text evidence="2">The sequence shown here is derived from an EMBL/GenBank/DDBJ whole genome shotgun (WGS) entry which is preliminary data.</text>
</comment>
<keyword evidence="2" id="KW-0378">Hydrolase</keyword>
<reference evidence="2 3" key="1">
    <citation type="submission" date="2019-06" db="EMBL/GenBank/DDBJ databases">
        <title>Draft genome sequence of Clostridium diolis DSM 15410.</title>
        <authorList>
            <person name="Kobayashi H."/>
            <person name="Tanizawa Y."/>
            <person name="Tohno M."/>
        </authorList>
    </citation>
    <scope>NUCLEOTIDE SEQUENCE [LARGE SCALE GENOMIC DNA]</scope>
    <source>
        <strain evidence="2 3">DSM 15410</strain>
    </source>
</reference>
<accession>A0AAV3VYP8</accession>
<keyword evidence="2" id="KW-0255">Endonuclease</keyword>